<dbReference type="InterPro" id="IPR007497">
    <property type="entry name" value="SIMPL/DUF541"/>
</dbReference>
<dbReference type="Proteomes" id="UP000075398">
    <property type="component" value="Unassembled WGS sequence"/>
</dbReference>
<protein>
    <submittedName>
        <fullName evidence="1">Oxidative stress defense protein</fullName>
    </submittedName>
</protein>
<gene>
    <name evidence="1" type="ORF">AMQ22_01772</name>
</gene>
<accession>A0A150IVF1</accession>
<dbReference type="EMBL" id="LNGC01000114">
    <property type="protein sequence ID" value="KYC48979.1"/>
    <property type="molecule type" value="Genomic_DNA"/>
</dbReference>
<evidence type="ECO:0000313" key="1">
    <source>
        <dbReference type="EMBL" id="KYC48979.1"/>
    </source>
</evidence>
<name>A0A150IVF1_9EURY</name>
<comment type="caution">
    <text evidence="1">The sequence shown here is derived from an EMBL/GenBank/DDBJ whole genome shotgun (WGS) entry which is preliminary data.</text>
</comment>
<dbReference type="Pfam" id="PF04402">
    <property type="entry name" value="SIMPL"/>
    <property type="match status" value="1"/>
</dbReference>
<dbReference type="Gene3D" id="3.30.70.2970">
    <property type="entry name" value="Protein of unknown function (DUF541), domain 2"/>
    <property type="match status" value="1"/>
</dbReference>
<organism evidence="1 2">
    <name type="scientific">Candidatus Methanofastidiosum methylothiophilum</name>
    <dbReference type="NCBI Taxonomy" id="1705564"/>
    <lineage>
        <taxon>Archaea</taxon>
        <taxon>Methanobacteriati</taxon>
        <taxon>Methanobacteriota</taxon>
        <taxon>Stenosarchaea group</taxon>
        <taxon>Candidatus Methanofastidiosia</taxon>
        <taxon>Candidatus Methanofastidiosales</taxon>
        <taxon>Candidatus Methanofastidiosaceae</taxon>
        <taxon>Candidatus Methanofastidiosum</taxon>
    </lineage>
</organism>
<reference evidence="1 2" key="1">
    <citation type="journal article" date="2016" name="ISME J.">
        <title>Chasing the elusive Euryarchaeota class WSA2: genomes reveal a uniquely fastidious methyl-reducing methanogen.</title>
        <authorList>
            <person name="Nobu M.K."/>
            <person name="Narihiro T."/>
            <person name="Kuroda K."/>
            <person name="Mei R."/>
            <person name="Liu W.T."/>
        </authorList>
    </citation>
    <scope>NUCLEOTIDE SEQUENCE [LARGE SCALE GENOMIC DNA]</scope>
    <source>
        <strain evidence="1">U1lsi0528_Bin055</strain>
    </source>
</reference>
<dbReference type="PANTHER" id="PTHR34387">
    <property type="entry name" value="SLR1258 PROTEIN"/>
    <property type="match status" value="1"/>
</dbReference>
<dbReference type="GO" id="GO:0006974">
    <property type="term" value="P:DNA damage response"/>
    <property type="evidence" value="ECO:0007669"/>
    <property type="project" value="TreeGrafter"/>
</dbReference>
<proteinExistence type="predicted"/>
<dbReference type="PANTHER" id="PTHR34387:SF2">
    <property type="entry name" value="SLR1258 PROTEIN"/>
    <property type="match status" value="1"/>
</dbReference>
<dbReference type="Gene3D" id="3.30.110.170">
    <property type="entry name" value="Protein of unknown function (DUF541), domain 1"/>
    <property type="match status" value="1"/>
</dbReference>
<evidence type="ECO:0000313" key="2">
    <source>
        <dbReference type="Proteomes" id="UP000075398"/>
    </source>
</evidence>
<dbReference type="InterPro" id="IPR052022">
    <property type="entry name" value="26kDa_periplasmic_antigen"/>
</dbReference>
<dbReference type="AlphaFoldDB" id="A0A150IVF1"/>
<sequence>MKYIFVLICMMVFLVAPVMSESVITTSGTSERMVSPTYATISFEVSTENYKVVIAQSQNREISGKVIDMLLKSGISKEDIKTIGYNIYPVYDSGTYGYSGKVRSYRVSNTFQVCVRDLDRTGEIIDLVVSGGVNGVSSISFGIDDDNVRNIKRDMLKEAVLNSKSDAEVIASALDMEIIGVKDVSLSYTNIPRYSDAQYILKESVSSTPIESGLMKISTGVSITYLLN</sequence>